<protein>
    <submittedName>
        <fullName evidence="1">Permease</fullName>
    </submittedName>
</protein>
<organism evidence="1">
    <name type="scientific">Dictyoglomus turgidum</name>
    <dbReference type="NCBI Taxonomy" id="513050"/>
    <lineage>
        <taxon>Bacteria</taxon>
        <taxon>Pseudomonadati</taxon>
        <taxon>Dictyoglomota</taxon>
        <taxon>Dictyoglomia</taxon>
        <taxon>Dictyoglomales</taxon>
        <taxon>Dictyoglomaceae</taxon>
        <taxon>Dictyoglomus</taxon>
    </lineage>
</organism>
<name>A0A7C3SRA2_9BACT</name>
<proteinExistence type="predicted"/>
<evidence type="ECO:0000313" key="1">
    <source>
        <dbReference type="EMBL" id="HGB31344.1"/>
    </source>
</evidence>
<sequence>MMYKNFSLAIYCTAPFLNRVSLRELEEDFAFFEEYLKVNKVYLETHRGKDDVPKEKMLEIIEFFNKKGVITSGGITTTIDLPGDLVHNLRIFHTFCYSNEILKNRLKEIVEYTASLFDEVILDDFYFTSCSCPECIERKGNLSWKEYRLKLMTEISQNYVVGPAKKVNPKVNMIIKYPNWIDSYHQNGYNPETQKDIFDELYTGTETRDPKYTQQHLPRYLSYYLMRWFENVKPGKNKGGWFDSFECNLNQYIEQAHFTLFSKAKEITLFDFNSLRRSTFIPALSLELEKLDEYLSELGNPIGVKVYHPFHSDGENHLSSYLGMIGIPFDPTPYFPNDADIIFLAENSAGDKEILNKLKGFLLKGGDVIITSGFLRRMGKNMEEFTSIRYTDKKVLLNLFAIDPAMSGFSKYVYSRKEIIFPVIEYYTNSSWPIIVGINGENNFPILLRDFYGKGRIYVLNIPDNYSDIYLLPIEILNEIRKTFLNKIGIYLQGDEKICMFLYDNDLCILESLLPYRTNVTLKTKEKEINIRLEPNSYKVIKI</sequence>
<reference evidence="1" key="1">
    <citation type="journal article" date="2020" name="mSystems">
        <title>Genome- and Community-Level Interaction Insights into Carbon Utilization and Element Cycling Functions of Hydrothermarchaeota in Hydrothermal Sediment.</title>
        <authorList>
            <person name="Zhou Z."/>
            <person name="Liu Y."/>
            <person name="Xu W."/>
            <person name="Pan J."/>
            <person name="Luo Z.H."/>
            <person name="Li M."/>
        </authorList>
    </citation>
    <scope>NUCLEOTIDE SEQUENCE [LARGE SCALE GENOMIC DNA]</scope>
    <source>
        <strain evidence="1">SpSt-751</strain>
    </source>
</reference>
<dbReference type="AlphaFoldDB" id="A0A7C3SRA2"/>
<gene>
    <name evidence="1" type="ORF">ENV35_05655</name>
</gene>
<accession>A0A7C3SRA2</accession>
<dbReference type="EMBL" id="DTGA01000135">
    <property type="protein sequence ID" value="HGB31344.1"/>
    <property type="molecule type" value="Genomic_DNA"/>
</dbReference>
<comment type="caution">
    <text evidence="1">The sequence shown here is derived from an EMBL/GenBank/DDBJ whole genome shotgun (WGS) entry which is preliminary data.</text>
</comment>